<gene>
    <name evidence="5" type="ORF">CRG98_010854</name>
</gene>
<dbReference type="PROSITE" id="PS50052">
    <property type="entry name" value="GUANYLATE_KINASE_2"/>
    <property type="match status" value="1"/>
</dbReference>
<keyword evidence="6" id="KW-1185">Reference proteome</keyword>
<evidence type="ECO:0000256" key="2">
    <source>
        <dbReference type="ARBA" id="ARBA00022679"/>
    </source>
</evidence>
<evidence type="ECO:0000256" key="1">
    <source>
        <dbReference type="ARBA" id="ARBA00005790"/>
    </source>
</evidence>
<protein>
    <recommendedName>
        <fullName evidence="4">Guanylate kinase-like domain-containing protein</fullName>
    </recommendedName>
</protein>
<evidence type="ECO:0000313" key="5">
    <source>
        <dbReference type="EMBL" id="PKI68797.1"/>
    </source>
</evidence>
<dbReference type="STRING" id="22663.A0A2I0KJV2"/>
<dbReference type="EMBL" id="PGOL01000542">
    <property type="protein sequence ID" value="PKI68797.1"/>
    <property type="molecule type" value="Genomic_DNA"/>
</dbReference>
<evidence type="ECO:0000256" key="3">
    <source>
        <dbReference type="ARBA" id="ARBA00022777"/>
    </source>
</evidence>
<dbReference type="Proteomes" id="UP000233551">
    <property type="component" value="Unassembled WGS sequence"/>
</dbReference>
<dbReference type="PANTHER" id="PTHR23117">
    <property type="entry name" value="GUANYLATE KINASE-RELATED"/>
    <property type="match status" value="1"/>
</dbReference>
<dbReference type="InterPro" id="IPR008145">
    <property type="entry name" value="GK/Ca_channel_bsu"/>
</dbReference>
<evidence type="ECO:0000259" key="4">
    <source>
        <dbReference type="PROSITE" id="PS50052"/>
    </source>
</evidence>
<dbReference type="Pfam" id="PF00625">
    <property type="entry name" value="Guanylate_kin"/>
    <property type="match status" value="1"/>
</dbReference>
<dbReference type="Gene3D" id="3.40.50.300">
    <property type="entry name" value="P-loop containing nucleotide triphosphate hydrolases"/>
    <property type="match status" value="1"/>
</dbReference>
<dbReference type="SUPFAM" id="SSF52540">
    <property type="entry name" value="P-loop containing nucleoside triphosphate hydrolases"/>
    <property type="match status" value="1"/>
</dbReference>
<keyword evidence="2" id="KW-0808">Transferase</keyword>
<proteinExistence type="inferred from homology"/>
<evidence type="ECO:0000313" key="6">
    <source>
        <dbReference type="Proteomes" id="UP000233551"/>
    </source>
</evidence>
<dbReference type="SMART" id="SM00072">
    <property type="entry name" value="GuKc"/>
    <property type="match status" value="1"/>
</dbReference>
<name>A0A2I0KJV2_PUNGR</name>
<feature type="domain" description="Guanylate kinase-like" evidence="4">
    <location>
        <begin position="1"/>
        <end position="144"/>
    </location>
</feature>
<keyword evidence="3" id="KW-0418">Kinase</keyword>
<reference evidence="5 6" key="1">
    <citation type="submission" date="2017-11" db="EMBL/GenBank/DDBJ databases">
        <title>De-novo sequencing of pomegranate (Punica granatum L.) genome.</title>
        <authorList>
            <person name="Akparov Z."/>
            <person name="Amiraslanov A."/>
            <person name="Hajiyeva S."/>
            <person name="Abbasov M."/>
            <person name="Kaur K."/>
            <person name="Hamwieh A."/>
            <person name="Solovyev V."/>
            <person name="Salamov A."/>
            <person name="Braich B."/>
            <person name="Kosarev P."/>
            <person name="Mahmoud A."/>
            <person name="Hajiyev E."/>
            <person name="Babayeva S."/>
            <person name="Izzatullayeva V."/>
            <person name="Mammadov A."/>
            <person name="Mammadov A."/>
            <person name="Sharifova S."/>
            <person name="Ojaghi J."/>
            <person name="Eynullazada K."/>
            <person name="Bayramov B."/>
            <person name="Abdulazimova A."/>
            <person name="Shahmuradov I."/>
        </authorList>
    </citation>
    <scope>NUCLEOTIDE SEQUENCE [LARGE SCALE GENOMIC DNA]</scope>
    <source>
        <strain evidence="6">cv. AG2017</strain>
        <tissue evidence="5">Leaf</tissue>
    </source>
</reference>
<dbReference type="Gene3D" id="3.30.63.10">
    <property type="entry name" value="Guanylate Kinase phosphate binding domain"/>
    <property type="match status" value="1"/>
</dbReference>
<comment type="similarity">
    <text evidence="1">Belongs to the guanylate kinase family.</text>
</comment>
<comment type="caution">
    <text evidence="5">The sequence shown here is derived from an EMBL/GenBank/DDBJ whole genome shotgun (WGS) entry which is preliminary data.</text>
</comment>
<dbReference type="GO" id="GO:0005829">
    <property type="term" value="C:cytosol"/>
    <property type="evidence" value="ECO:0007669"/>
    <property type="project" value="TreeGrafter"/>
</dbReference>
<dbReference type="AlphaFoldDB" id="A0A2I0KJV2"/>
<dbReference type="GO" id="GO:0004385">
    <property type="term" value="F:GMP kinase activity"/>
    <property type="evidence" value="ECO:0007669"/>
    <property type="project" value="TreeGrafter"/>
</dbReference>
<dbReference type="CDD" id="cd00071">
    <property type="entry name" value="GMPK"/>
    <property type="match status" value="1"/>
</dbReference>
<dbReference type="FunFam" id="3.30.63.10:FF:000002">
    <property type="entry name" value="Guanylate kinase 1"/>
    <property type="match status" value="1"/>
</dbReference>
<accession>A0A2I0KJV2</accession>
<dbReference type="PANTHER" id="PTHR23117:SF13">
    <property type="entry name" value="GUANYLATE KINASE"/>
    <property type="match status" value="1"/>
</dbReference>
<dbReference type="InterPro" id="IPR027417">
    <property type="entry name" value="P-loop_NTPase"/>
</dbReference>
<organism evidence="5 6">
    <name type="scientific">Punica granatum</name>
    <name type="common">Pomegranate</name>
    <dbReference type="NCBI Taxonomy" id="22663"/>
    <lineage>
        <taxon>Eukaryota</taxon>
        <taxon>Viridiplantae</taxon>
        <taxon>Streptophyta</taxon>
        <taxon>Embryophyta</taxon>
        <taxon>Tracheophyta</taxon>
        <taxon>Spermatophyta</taxon>
        <taxon>Magnoliopsida</taxon>
        <taxon>eudicotyledons</taxon>
        <taxon>Gunneridae</taxon>
        <taxon>Pentapetalae</taxon>
        <taxon>rosids</taxon>
        <taxon>malvids</taxon>
        <taxon>Myrtales</taxon>
        <taxon>Lythraceae</taxon>
        <taxon>Punica</taxon>
    </lineage>
</organism>
<sequence length="157" mass="18034">MRPGEVNGRDYFFVSKEEFLSMIEKDELLEYALVYGDYKGIPKQQIREFMAKGNDIVLRVDIQGAKTLRRILGNSAVFIFLVAENELALVQRLIDRKTETKEALLVRIATAREEVKHVKSFDYVVVNEEGKLENAVKMVESIIDAEKAKVQQRRAVI</sequence>
<dbReference type="InterPro" id="IPR008144">
    <property type="entry name" value="Guanylate_kin-like_dom"/>
</dbReference>